<comment type="function">
    <text evidence="2">Antitoxin component of a type II toxin-antitoxin (TA) system.</text>
</comment>
<dbReference type="Proteomes" id="UP000247099">
    <property type="component" value="Unassembled WGS sequence"/>
</dbReference>
<dbReference type="OrthoDB" id="4731106at2"/>
<evidence type="ECO:0000256" key="2">
    <source>
        <dbReference type="RuleBase" id="RU362080"/>
    </source>
</evidence>
<dbReference type="InParanoid" id="A0A317ZMH5"/>
<dbReference type="EMBL" id="QHJQ01000001">
    <property type="protein sequence ID" value="PXA05443.1"/>
    <property type="molecule type" value="Genomic_DNA"/>
</dbReference>
<gene>
    <name evidence="3" type="ORF">DDZ13_00820</name>
</gene>
<dbReference type="Gene3D" id="3.40.1620.10">
    <property type="entry name" value="YefM-like domain"/>
    <property type="match status" value="1"/>
</dbReference>
<evidence type="ECO:0000256" key="1">
    <source>
        <dbReference type="ARBA" id="ARBA00009981"/>
    </source>
</evidence>
<comment type="caution">
    <text evidence="3">The sequence shown here is derived from an EMBL/GenBank/DDBJ whole genome shotgun (WGS) entry which is preliminary data.</text>
</comment>
<keyword evidence="4" id="KW-1185">Reference proteome</keyword>
<protein>
    <recommendedName>
        <fullName evidence="2">Antitoxin</fullName>
    </recommendedName>
</protein>
<dbReference type="InterPro" id="IPR006442">
    <property type="entry name" value="Antitoxin_Phd/YefM"/>
</dbReference>
<dbReference type="Pfam" id="PF02604">
    <property type="entry name" value="PhdYeFM_antitox"/>
    <property type="match status" value="1"/>
</dbReference>
<proteinExistence type="inferred from homology"/>
<dbReference type="AlphaFoldDB" id="A0A317ZMH5"/>
<dbReference type="InterPro" id="IPR036165">
    <property type="entry name" value="YefM-like_sf"/>
</dbReference>
<name>A0A317ZMH5_9BACT</name>
<dbReference type="SUPFAM" id="SSF143120">
    <property type="entry name" value="YefM-like"/>
    <property type="match status" value="1"/>
</dbReference>
<reference evidence="3 4" key="1">
    <citation type="submission" date="2018-05" db="EMBL/GenBank/DDBJ databases">
        <title>Coraliomargarita sinensis sp. nov., isolated from a marine solar saltern.</title>
        <authorList>
            <person name="Zhou L.Y."/>
        </authorList>
    </citation>
    <scope>NUCLEOTIDE SEQUENCE [LARGE SCALE GENOMIC DNA]</scope>
    <source>
        <strain evidence="3 4">WN38</strain>
    </source>
</reference>
<accession>A0A317ZMH5</accession>
<comment type="similarity">
    <text evidence="1 2">Belongs to the phD/YefM antitoxin family.</text>
</comment>
<sequence>MFLVKNSDLQIRLMRDYGLARVNVNLFTNNPIDPIEQLGQLGELMDSVKASYFKNHFGAVLDRAGQRAIRIERRGRAPAILISEAEYRAMQQRSLSSADQNAAMEGLRALAKQAGVADLTQMSVDPRAKAILKKHAKHEAP</sequence>
<evidence type="ECO:0000313" key="3">
    <source>
        <dbReference type="EMBL" id="PXA05443.1"/>
    </source>
</evidence>
<organism evidence="3 4">
    <name type="scientific">Coraliomargarita sinensis</name>
    <dbReference type="NCBI Taxonomy" id="2174842"/>
    <lineage>
        <taxon>Bacteria</taxon>
        <taxon>Pseudomonadati</taxon>
        <taxon>Verrucomicrobiota</taxon>
        <taxon>Opitutia</taxon>
        <taxon>Puniceicoccales</taxon>
        <taxon>Coraliomargaritaceae</taxon>
        <taxon>Coraliomargarita</taxon>
    </lineage>
</organism>
<evidence type="ECO:0000313" key="4">
    <source>
        <dbReference type="Proteomes" id="UP000247099"/>
    </source>
</evidence>